<evidence type="ECO:0000256" key="1">
    <source>
        <dbReference type="ARBA" id="ARBA00010348"/>
    </source>
</evidence>
<feature type="domain" description="HORMA" evidence="3">
    <location>
        <begin position="9"/>
        <end position="214"/>
    </location>
</feature>
<reference evidence="4 5" key="1">
    <citation type="journal article" date="2020" name="Microbiol. Resour. Announc.">
        <title>Draft Genome Sequence of a Cladosporium Species Isolated from the Mesophotic Ascidian Didemnum maculosum.</title>
        <authorList>
            <person name="Gioti A."/>
            <person name="Siaperas R."/>
            <person name="Nikolaivits E."/>
            <person name="Le Goff G."/>
            <person name="Ouazzani J."/>
            <person name="Kotoulas G."/>
            <person name="Topakas E."/>
        </authorList>
    </citation>
    <scope>NUCLEOTIDE SEQUENCE [LARGE SCALE GENOMIC DNA]</scope>
    <source>
        <strain evidence="4 5">TM138-S3</strain>
    </source>
</reference>
<proteinExistence type="inferred from homology"/>
<evidence type="ECO:0000313" key="4">
    <source>
        <dbReference type="EMBL" id="KAL1587431.1"/>
    </source>
</evidence>
<dbReference type="InterPro" id="IPR003511">
    <property type="entry name" value="HORMA_dom"/>
</dbReference>
<dbReference type="Gene3D" id="3.30.900.10">
    <property type="entry name" value="HORMA domain"/>
    <property type="match status" value="1"/>
</dbReference>
<evidence type="ECO:0000256" key="2">
    <source>
        <dbReference type="SAM" id="MobiDB-lite"/>
    </source>
</evidence>
<organism evidence="4 5">
    <name type="scientific">Cladosporium halotolerans</name>
    <dbReference type="NCBI Taxonomy" id="1052096"/>
    <lineage>
        <taxon>Eukaryota</taxon>
        <taxon>Fungi</taxon>
        <taxon>Dikarya</taxon>
        <taxon>Ascomycota</taxon>
        <taxon>Pezizomycotina</taxon>
        <taxon>Dothideomycetes</taxon>
        <taxon>Dothideomycetidae</taxon>
        <taxon>Cladosporiales</taxon>
        <taxon>Cladosporiaceae</taxon>
        <taxon>Cladosporium</taxon>
    </lineage>
</organism>
<gene>
    <name evidence="4" type="ORF">WHR41_03761</name>
</gene>
<feature type="region of interest" description="Disordered" evidence="2">
    <location>
        <begin position="169"/>
        <end position="198"/>
    </location>
</feature>
<dbReference type="InterPro" id="IPR045091">
    <property type="entry name" value="Mad2-like"/>
</dbReference>
<dbReference type="PROSITE" id="PS50815">
    <property type="entry name" value="HORMA"/>
    <property type="match status" value="1"/>
</dbReference>
<dbReference type="InterPro" id="IPR036570">
    <property type="entry name" value="HORMA_dom_sf"/>
</dbReference>
<accession>A0AB34KTB7</accession>
<dbReference type="PANTHER" id="PTHR11842">
    <property type="entry name" value="MITOTIC SPINDLE ASSEMBLY CHECKPOINT PROTEIN MAD2"/>
    <property type="match status" value="1"/>
</dbReference>
<dbReference type="GO" id="GO:0016035">
    <property type="term" value="C:zeta DNA polymerase complex"/>
    <property type="evidence" value="ECO:0007669"/>
    <property type="project" value="TreeGrafter"/>
</dbReference>
<dbReference type="AlphaFoldDB" id="A0AB34KTB7"/>
<evidence type="ECO:0000259" key="3">
    <source>
        <dbReference type="PROSITE" id="PS50815"/>
    </source>
</evidence>
<name>A0AB34KTB7_9PEZI</name>
<keyword evidence="5" id="KW-1185">Reference proteome</keyword>
<comment type="caution">
    <text evidence="4">The sequence shown here is derived from an EMBL/GenBank/DDBJ whole genome shotgun (WGS) entry which is preliminary data.</text>
</comment>
<sequence length="221" mass="24692">MAGEEPTFRALVAAFTDFLTVAIHTILYERSIYPRTSFLTARKYNHPVRQSRHPKVCEWINDAITAVEGELLKGVVASVAVVIFSKDDQAMERFVFDASRFPAVPASDLDTPLERIDVHGDKVDVLPTVDMEEQFRAIMSKITNCETILKPLPTGCTFTVAIDLKEEGDAPVSHPQPWIPAQPDHRGDDPPIPNMKTTPLRKVKAGDLIFEAWIEEGQDKP</sequence>
<protein>
    <recommendedName>
        <fullName evidence="3">HORMA domain-containing protein</fullName>
    </recommendedName>
</protein>
<dbReference type="SUPFAM" id="SSF56019">
    <property type="entry name" value="The spindle assembly checkpoint protein mad2"/>
    <property type="match status" value="1"/>
</dbReference>
<dbReference type="Pfam" id="PF02301">
    <property type="entry name" value="HORMA"/>
    <property type="match status" value="1"/>
</dbReference>
<dbReference type="GeneID" id="96005205"/>
<dbReference type="Proteomes" id="UP000803884">
    <property type="component" value="Unassembled WGS sequence"/>
</dbReference>
<evidence type="ECO:0000313" key="5">
    <source>
        <dbReference type="Proteomes" id="UP000803884"/>
    </source>
</evidence>
<dbReference type="PANTHER" id="PTHR11842:SF10">
    <property type="entry name" value="MITOTIC SPINDLE ASSEMBLY CHECKPOINT PROTEIN MAD2B"/>
    <property type="match status" value="1"/>
</dbReference>
<comment type="similarity">
    <text evidence="1">Belongs to the MAD2 family.</text>
</comment>
<dbReference type="RefSeq" id="XP_069230536.1">
    <property type="nucleotide sequence ID" value="XM_069372367.1"/>
</dbReference>
<dbReference type="EMBL" id="JAAQHG020000010">
    <property type="protein sequence ID" value="KAL1587431.1"/>
    <property type="molecule type" value="Genomic_DNA"/>
</dbReference>